<dbReference type="HOGENOM" id="CLU_028818_4_0_1"/>
<dbReference type="Pfam" id="PF11905">
    <property type="entry name" value="DUF3425"/>
    <property type="match status" value="1"/>
</dbReference>
<reference evidence="3 4" key="2">
    <citation type="journal article" date="2013" name="PLoS Genet.">
        <title>Comparative genome structure, secondary metabolite, and effector coding capacity across Cochliobolus pathogens.</title>
        <authorList>
            <person name="Condon B.J."/>
            <person name="Leng Y."/>
            <person name="Wu D."/>
            <person name="Bushley K.E."/>
            <person name="Ohm R.A."/>
            <person name="Otillar R."/>
            <person name="Martin J."/>
            <person name="Schackwitz W."/>
            <person name="Grimwood J."/>
            <person name="MohdZainudin N."/>
            <person name="Xue C."/>
            <person name="Wang R."/>
            <person name="Manning V.A."/>
            <person name="Dhillon B."/>
            <person name="Tu Z.J."/>
            <person name="Steffenson B.J."/>
            <person name="Salamov A."/>
            <person name="Sun H."/>
            <person name="Lowry S."/>
            <person name="LaButti K."/>
            <person name="Han J."/>
            <person name="Copeland A."/>
            <person name="Lindquist E."/>
            <person name="Barry K."/>
            <person name="Schmutz J."/>
            <person name="Baker S.E."/>
            <person name="Ciuffetti L.M."/>
            <person name="Grigoriev I.V."/>
            <person name="Zhong S."/>
            <person name="Turgeon B.G."/>
        </authorList>
    </citation>
    <scope>NUCLEOTIDE SEQUENCE [LARGE SCALE GENOMIC DNA]</scope>
    <source>
        <strain evidence="4">28A</strain>
    </source>
</reference>
<accession>R0JXP7</accession>
<dbReference type="RefSeq" id="XP_008026753.1">
    <property type="nucleotide sequence ID" value="XM_008028562.1"/>
</dbReference>
<dbReference type="GeneID" id="19401558"/>
<feature type="compositionally biased region" description="Polar residues" evidence="2">
    <location>
        <begin position="139"/>
        <end position="148"/>
    </location>
</feature>
<evidence type="ECO:0000256" key="2">
    <source>
        <dbReference type="SAM" id="MobiDB-lite"/>
    </source>
</evidence>
<evidence type="ECO:0008006" key="5">
    <source>
        <dbReference type="Google" id="ProtNLM"/>
    </source>
</evidence>
<gene>
    <name evidence="3" type="ORF">SETTUDRAFT_177747</name>
</gene>
<dbReference type="CDD" id="cd14688">
    <property type="entry name" value="bZIP_YAP"/>
    <property type="match status" value="1"/>
</dbReference>
<dbReference type="eggNOG" id="ENOG502SKDE">
    <property type="taxonomic scope" value="Eukaryota"/>
</dbReference>
<feature type="region of interest" description="Disordered" evidence="2">
    <location>
        <begin position="118"/>
        <end position="148"/>
    </location>
</feature>
<feature type="coiled-coil region" evidence="1">
    <location>
        <begin position="50"/>
        <end position="103"/>
    </location>
</feature>
<organism evidence="3 4">
    <name type="scientific">Exserohilum turcicum (strain 28A)</name>
    <name type="common">Northern leaf blight fungus</name>
    <name type="synonym">Setosphaeria turcica</name>
    <dbReference type="NCBI Taxonomy" id="671987"/>
    <lineage>
        <taxon>Eukaryota</taxon>
        <taxon>Fungi</taxon>
        <taxon>Dikarya</taxon>
        <taxon>Ascomycota</taxon>
        <taxon>Pezizomycotina</taxon>
        <taxon>Dothideomycetes</taxon>
        <taxon>Pleosporomycetidae</taxon>
        <taxon>Pleosporales</taxon>
        <taxon>Pleosporineae</taxon>
        <taxon>Pleosporaceae</taxon>
        <taxon>Exserohilum</taxon>
    </lineage>
</organism>
<evidence type="ECO:0000313" key="3">
    <source>
        <dbReference type="EMBL" id="EOA85678.1"/>
    </source>
</evidence>
<proteinExistence type="predicted"/>
<keyword evidence="1" id="KW-0175">Coiled coil</keyword>
<dbReference type="EMBL" id="KB908659">
    <property type="protein sequence ID" value="EOA85678.1"/>
    <property type="molecule type" value="Genomic_DNA"/>
</dbReference>
<dbReference type="InterPro" id="IPR021833">
    <property type="entry name" value="DUF3425"/>
</dbReference>
<name>R0JXP7_EXST2</name>
<dbReference type="PANTHER" id="PTHR37012:SF7">
    <property type="entry name" value="B-ZIP TRANSCRIPTION FACTOR (EUROFUNG)-RELATED"/>
    <property type="match status" value="1"/>
</dbReference>
<feature type="region of interest" description="Disordered" evidence="2">
    <location>
        <begin position="1"/>
        <end position="34"/>
    </location>
</feature>
<dbReference type="Proteomes" id="UP000016935">
    <property type="component" value="Unassembled WGS sequence"/>
</dbReference>
<evidence type="ECO:0000313" key="4">
    <source>
        <dbReference type="Proteomes" id="UP000016935"/>
    </source>
</evidence>
<reference evidence="3 4" key="1">
    <citation type="journal article" date="2012" name="PLoS Pathog.">
        <title>Diverse lifestyles and strategies of plant pathogenesis encoded in the genomes of eighteen Dothideomycetes fungi.</title>
        <authorList>
            <person name="Ohm R.A."/>
            <person name="Feau N."/>
            <person name="Henrissat B."/>
            <person name="Schoch C.L."/>
            <person name="Horwitz B.A."/>
            <person name="Barry K.W."/>
            <person name="Condon B.J."/>
            <person name="Copeland A.C."/>
            <person name="Dhillon B."/>
            <person name="Glaser F."/>
            <person name="Hesse C.N."/>
            <person name="Kosti I."/>
            <person name="LaButti K."/>
            <person name="Lindquist E.A."/>
            <person name="Lucas S."/>
            <person name="Salamov A.A."/>
            <person name="Bradshaw R.E."/>
            <person name="Ciuffetti L."/>
            <person name="Hamelin R.C."/>
            <person name="Kema G.H.J."/>
            <person name="Lawrence C."/>
            <person name="Scott J.A."/>
            <person name="Spatafora J.W."/>
            <person name="Turgeon B.G."/>
            <person name="de Wit P.J.G.M."/>
            <person name="Zhong S."/>
            <person name="Goodwin S.B."/>
            <person name="Grigoriev I.V."/>
        </authorList>
    </citation>
    <scope>NUCLEOTIDE SEQUENCE [LARGE SCALE GENOMIC DNA]</scope>
    <source>
        <strain evidence="4">28A</strain>
    </source>
</reference>
<sequence>MVSHRPADSATPQPPIAPVVKRKRRTSCLGEEERRERKRAIDREAQRSLREKTRTHIAELERTIEILRNQDRNGATANLLAEIDVLRAENERLRNVVESVKAIVGFDMALRNTAPANAANADGQHDSPPATSAGRPSSKLPTPSSIADETPCTCTSLNANANVNPPTCLDHHQVLMPDHLDLDGMNMMIDVGTLIAAGPNVQQSLPFQPLLHTSEEDQIEEVQWSASSQTPSWITRMEEAYGLNLSCPSPTTLHVGVPNNVIIPTSGDGCHLWLRLNELFSKVFSHCPQRNTSSTLARIDQFEVGLLYMGIKNGWDSLSLSLSQSPALTIIKEVDQAAFSHLPKTCRLATLYKSFKLLKYYLNATKEQLGKVPAWLRPSMSQASTQHPIIVDFFAWPTLRSRFLAEHATLGKNSELGRAYTRYLRFEWPFAFEDAFFLDNVSGTYRPSPLFERYHRDLKYWKMDEAFYHLFPQMRADIEGDRNNYGDVNG</sequence>
<dbReference type="AlphaFoldDB" id="R0JXP7"/>
<dbReference type="Gene3D" id="1.20.5.170">
    <property type="match status" value="1"/>
</dbReference>
<keyword evidence="4" id="KW-1185">Reference proteome</keyword>
<dbReference type="OrthoDB" id="5086080at2759"/>
<dbReference type="PANTHER" id="PTHR37012">
    <property type="entry name" value="B-ZIP TRANSCRIPTION FACTOR (EUROFUNG)-RELATED"/>
    <property type="match status" value="1"/>
</dbReference>
<evidence type="ECO:0000256" key="1">
    <source>
        <dbReference type="SAM" id="Coils"/>
    </source>
</evidence>
<protein>
    <recommendedName>
        <fullName evidence="5">BZIP transcription factor</fullName>
    </recommendedName>
</protein>